<evidence type="ECO:0000256" key="1">
    <source>
        <dbReference type="SAM" id="Phobius"/>
    </source>
</evidence>
<feature type="transmembrane region" description="Helical" evidence="1">
    <location>
        <begin position="30"/>
        <end position="49"/>
    </location>
</feature>
<proteinExistence type="predicted"/>
<feature type="domain" description="MgtC/SapB/SrpB/YhiD N-terminal" evidence="2">
    <location>
        <begin position="3"/>
        <end position="129"/>
    </location>
</feature>
<evidence type="ECO:0000313" key="4">
    <source>
        <dbReference type="EMBL" id="AUN32992.1"/>
    </source>
</evidence>
<dbReference type="EMBL" id="CP025613">
    <property type="protein sequence ID" value="AUN32992.1"/>
    <property type="molecule type" value="Genomic_DNA"/>
</dbReference>
<name>A0A2K9NIT7_9PROT</name>
<dbReference type="Pfam" id="PF02308">
    <property type="entry name" value="MgtC"/>
    <property type="match status" value="1"/>
</dbReference>
<protein>
    <submittedName>
        <fullName evidence="4">Uncharacterized protein</fullName>
    </submittedName>
</protein>
<keyword evidence="4" id="KW-0614">Plasmid</keyword>
<feature type="transmembrane region" description="Helical" evidence="1">
    <location>
        <begin position="199"/>
        <end position="219"/>
    </location>
</feature>
<dbReference type="PANTHER" id="PTHR39084">
    <property type="entry name" value="MEMBRANE PROTEIN-RELATED"/>
    <property type="match status" value="1"/>
</dbReference>
<dbReference type="InterPro" id="IPR025105">
    <property type="entry name" value="DUF4010"/>
</dbReference>
<feature type="transmembrane region" description="Helical" evidence="1">
    <location>
        <begin position="388"/>
        <end position="410"/>
    </location>
</feature>
<dbReference type="PANTHER" id="PTHR39084:SF1">
    <property type="entry name" value="DUF4010 DOMAIN-CONTAINING PROTEIN"/>
    <property type="match status" value="1"/>
</dbReference>
<evidence type="ECO:0000313" key="5">
    <source>
        <dbReference type="Proteomes" id="UP000234752"/>
    </source>
</evidence>
<feature type="transmembrane region" description="Helical" evidence="1">
    <location>
        <begin position="358"/>
        <end position="376"/>
    </location>
</feature>
<feature type="domain" description="DUF4010" evidence="3">
    <location>
        <begin position="177"/>
        <end position="385"/>
    </location>
</feature>
<evidence type="ECO:0000259" key="2">
    <source>
        <dbReference type="Pfam" id="PF02308"/>
    </source>
</evidence>
<keyword evidence="1" id="KW-0812">Transmembrane</keyword>
<geneLocation type="plasmid" evidence="4 5">
    <name>unnamed1</name>
</geneLocation>
<feature type="transmembrane region" description="Helical" evidence="1">
    <location>
        <begin position="134"/>
        <end position="152"/>
    </location>
</feature>
<feature type="transmembrane region" description="Helical" evidence="1">
    <location>
        <begin position="301"/>
        <end position="321"/>
    </location>
</feature>
<sequence>MRLGTALAIGLLVGLERGWRSRDLADGQRAAGLRTFALSGLLGGVAGALAHGLDNLLFLGLAFLGFAGAFTAFHWLESREEGKNSVTGVVSGLLVFLLGAYAMLGEIRVAVAAGVAATLLLALRDPLHEWLRRLQWVEIRAVLILAVMSFLALPVLPNGPVDPWGVLNPAEIWFLAILIAAISFGGYVAVKLFGEKRGVLVAALAGGLASSTATTLTLSRVAKAQPAASPLLAAGILLSGMVSVTRVLLVALILNRALLLPLVAPAGAALAVMGLSALILLRRDGTGPEDTTPALSNPLELGTALKLAGFIALVLVAAELIQRFVGDAGLLVAAAAAGIADVDAITVAMARLGTKPESLSLAAACILLAVGVNTITKSVMAGSVGGRSLGLSVGIPSLIAVTAGAASFWMV</sequence>
<accession>A0A2K9NIT7</accession>
<feature type="transmembrane region" description="Helical" evidence="1">
    <location>
        <begin position="231"/>
        <end position="252"/>
    </location>
</feature>
<feature type="transmembrane region" description="Helical" evidence="1">
    <location>
        <begin position="172"/>
        <end position="190"/>
    </location>
</feature>
<dbReference type="Proteomes" id="UP000234752">
    <property type="component" value="Plasmid unnamed1"/>
</dbReference>
<reference evidence="4 5" key="1">
    <citation type="submission" date="2017-12" db="EMBL/GenBank/DDBJ databases">
        <title>Genomes of bacteria within cyanobacterial aggregates.</title>
        <authorList>
            <person name="Cai H."/>
        </authorList>
    </citation>
    <scope>NUCLEOTIDE SEQUENCE [LARGE SCALE GENOMIC DNA]</scope>
    <source>
        <strain evidence="4 5">TH16</strain>
        <plasmid evidence="4 5">unnamed1</plasmid>
    </source>
</reference>
<keyword evidence="1" id="KW-1133">Transmembrane helix</keyword>
<keyword evidence="1" id="KW-0472">Membrane</keyword>
<evidence type="ECO:0000259" key="3">
    <source>
        <dbReference type="Pfam" id="PF13194"/>
    </source>
</evidence>
<feature type="transmembrane region" description="Helical" evidence="1">
    <location>
        <begin position="96"/>
        <end position="122"/>
    </location>
</feature>
<feature type="transmembrane region" description="Helical" evidence="1">
    <location>
        <begin position="56"/>
        <end position="76"/>
    </location>
</feature>
<organism evidence="4 5">
    <name type="scientific">Niveispirillum cyanobacteriorum</name>
    <dbReference type="NCBI Taxonomy" id="1612173"/>
    <lineage>
        <taxon>Bacteria</taxon>
        <taxon>Pseudomonadati</taxon>
        <taxon>Pseudomonadota</taxon>
        <taxon>Alphaproteobacteria</taxon>
        <taxon>Rhodospirillales</taxon>
        <taxon>Azospirillaceae</taxon>
        <taxon>Niveispirillum</taxon>
    </lineage>
</organism>
<gene>
    <name evidence="4" type="ORF">C0V82_21490</name>
</gene>
<dbReference type="KEGG" id="ncb:C0V82_21490"/>
<dbReference type="AlphaFoldDB" id="A0A2K9NIT7"/>
<feature type="transmembrane region" description="Helical" evidence="1">
    <location>
        <begin position="328"/>
        <end position="352"/>
    </location>
</feature>
<dbReference type="OrthoDB" id="9813718at2"/>
<dbReference type="InterPro" id="IPR049177">
    <property type="entry name" value="MgtC_SapB_SrpB_YhiD_N"/>
</dbReference>
<keyword evidence="5" id="KW-1185">Reference proteome</keyword>
<dbReference type="Pfam" id="PF13194">
    <property type="entry name" value="DUF4010"/>
    <property type="match status" value="1"/>
</dbReference>
<feature type="transmembrane region" description="Helical" evidence="1">
    <location>
        <begin position="259"/>
        <end position="281"/>
    </location>
</feature>